<keyword evidence="10" id="KW-1185">Reference proteome</keyword>
<feature type="transmembrane region" description="Helical" evidence="7">
    <location>
        <begin position="111"/>
        <end position="131"/>
    </location>
</feature>
<accession>A0A926KL30</accession>
<comment type="similarity">
    <text evidence="7">Belongs to the binding-protein-dependent transport system permease family.</text>
</comment>
<dbReference type="AlphaFoldDB" id="A0A926KL30"/>
<dbReference type="GO" id="GO:0055085">
    <property type="term" value="P:transmembrane transport"/>
    <property type="evidence" value="ECO:0007669"/>
    <property type="project" value="InterPro"/>
</dbReference>
<feature type="domain" description="ABC transmembrane type-1" evidence="8">
    <location>
        <begin position="76"/>
        <end position="278"/>
    </location>
</feature>
<feature type="transmembrane region" description="Helical" evidence="7">
    <location>
        <begin position="12"/>
        <end position="37"/>
    </location>
</feature>
<dbReference type="PROSITE" id="PS50928">
    <property type="entry name" value="ABC_TM1"/>
    <property type="match status" value="1"/>
</dbReference>
<evidence type="ECO:0000256" key="5">
    <source>
        <dbReference type="ARBA" id="ARBA00022989"/>
    </source>
</evidence>
<dbReference type="Gene3D" id="1.10.3720.10">
    <property type="entry name" value="MetI-like"/>
    <property type="match status" value="1"/>
</dbReference>
<feature type="transmembrane region" description="Helical" evidence="7">
    <location>
        <begin position="76"/>
        <end position="99"/>
    </location>
</feature>
<dbReference type="PANTHER" id="PTHR43744">
    <property type="entry name" value="ABC TRANSPORTER PERMEASE PROTEIN MG189-RELATED-RELATED"/>
    <property type="match status" value="1"/>
</dbReference>
<keyword evidence="5 7" id="KW-1133">Transmembrane helix</keyword>
<evidence type="ECO:0000256" key="3">
    <source>
        <dbReference type="ARBA" id="ARBA00022475"/>
    </source>
</evidence>
<evidence type="ECO:0000259" key="8">
    <source>
        <dbReference type="PROSITE" id="PS50928"/>
    </source>
</evidence>
<protein>
    <submittedName>
        <fullName evidence="9">Carbohydrate ABC transporter permease</fullName>
    </submittedName>
</protein>
<dbReference type="InterPro" id="IPR035906">
    <property type="entry name" value="MetI-like_sf"/>
</dbReference>
<dbReference type="RefSeq" id="WP_188172571.1">
    <property type="nucleotide sequence ID" value="NZ_JACVVD010000001.1"/>
</dbReference>
<evidence type="ECO:0000313" key="9">
    <source>
        <dbReference type="EMBL" id="MBD0378756.1"/>
    </source>
</evidence>
<dbReference type="Pfam" id="PF00528">
    <property type="entry name" value="BPD_transp_1"/>
    <property type="match status" value="1"/>
</dbReference>
<dbReference type="CDD" id="cd06261">
    <property type="entry name" value="TM_PBP2"/>
    <property type="match status" value="1"/>
</dbReference>
<dbReference type="EMBL" id="JACVVD010000001">
    <property type="protein sequence ID" value="MBD0378756.1"/>
    <property type="molecule type" value="Genomic_DNA"/>
</dbReference>
<evidence type="ECO:0000313" key="10">
    <source>
        <dbReference type="Proteomes" id="UP000650466"/>
    </source>
</evidence>
<keyword evidence="6 7" id="KW-0472">Membrane</keyword>
<evidence type="ECO:0000256" key="7">
    <source>
        <dbReference type="RuleBase" id="RU363032"/>
    </source>
</evidence>
<comment type="subcellular location">
    <subcellularLocation>
        <location evidence="1 7">Cell membrane</location>
        <topology evidence="1 7">Multi-pass membrane protein</topology>
    </subcellularLocation>
</comment>
<proteinExistence type="inferred from homology"/>
<dbReference type="Proteomes" id="UP000650466">
    <property type="component" value="Unassembled WGS sequence"/>
</dbReference>
<feature type="transmembrane region" description="Helical" evidence="7">
    <location>
        <begin position="259"/>
        <end position="278"/>
    </location>
</feature>
<sequence length="293" mass="32702">MNTRHHTLGEKIFDITNYLFLGFVALCMILPVLYIVAGSFASDIEIGARSFFLIPKDITLDAYKFVFKDNALPRSLLVSVFVTAVGTIINLFFTFTMAYALSRRHMVGRNVVLNMIIFTMMFSGGIIPTYLVVKGLGLLNTYWAVLLPVAINAFNLIVVKSFFQEIPNELIESARIDGSNDLGVLWRIVLPLSKPVIATFGLFYAVAHWNDFFNALMYISDAKKWPLQVLLRQIVLLATGALEMGTYDPTYVKPPDQSIKNAVIVVGTLPILIVYPFIQKYFAKGILLGAVKG</sequence>
<keyword evidence="3" id="KW-1003">Cell membrane</keyword>
<evidence type="ECO:0000256" key="2">
    <source>
        <dbReference type="ARBA" id="ARBA00022448"/>
    </source>
</evidence>
<reference evidence="9" key="1">
    <citation type="submission" date="2020-09" db="EMBL/GenBank/DDBJ databases">
        <title>Draft Genome Sequence of Paenibacillus sp. WST5.</title>
        <authorList>
            <person name="Bao Z."/>
        </authorList>
    </citation>
    <scope>NUCLEOTIDE SEQUENCE</scope>
    <source>
        <strain evidence="9">WST5</strain>
    </source>
</reference>
<gene>
    <name evidence="9" type="ORF">ICC18_01295</name>
</gene>
<name>A0A926KL30_9BACL</name>
<dbReference type="InterPro" id="IPR000515">
    <property type="entry name" value="MetI-like"/>
</dbReference>
<feature type="transmembrane region" description="Helical" evidence="7">
    <location>
        <begin position="143"/>
        <end position="163"/>
    </location>
</feature>
<dbReference type="PANTHER" id="PTHR43744:SF9">
    <property type="entry name" value="POLYGALACTURONAN_RHAMNOGALACTURONAN TRANSPORT SYSTEM PERMEASE PROTEIN YTCP"/>
    <property type="match status" value="1"/>
</dbReference>
<feature type="transmembrane region" description="Helical" evidence="7">
    <location>
        <begin position="184"/>
        <end position="207"/>
    </location>
</feature>
<dbReference type="SUPFAM" id="SSF161098">
    <property type="entry name" value="MetI-like"/>
    <property type="match status" value="1"/>
</dbReference>
<evidence type="ECO:0000256" key="1">
    <source>
        <dbReference type="ARBA" id="ARBA00004651"/>
    </source>
</evidence>
<comment type="caution">
    <text evidence="9">The sequence shown here is derived from an EMBL/GenBank/DDBJ whole genome shotgun (WGS) entry which is preliminary data.</text>
</comment>
<keyword evidence="4 7" id="KW-0812">Transmembrane</keyword>
<evidence type="ECO:0000256" key="4">
    <source>
        <dbReference type="ARBA" id="ARBA00022692"/>
    </source>
</evidence>
<evidence type="ECO:0000256" key="6">
    <source>
        <dbReference type="ARBA" id="ARBA00023136"/>
    </source>
</evidence>
<dbReference type="GO" id="GO:0005886">
    <property type="term" value="C:plasma membrane"/>
    <property type="evidence" value="ECO:0007669"/>
    <property type="project" value="UniProtKB-SubCell"/>
</dbReference>
<keyword evidence="2 7" id="KW-0813">Transport</keyword>
<organism evidence="9 10">
    <name type="scientific">Paenibacillus sedimenti</name>
    <dbReference type="NCBI Taxonomy" id="2770274"/>
    <lineage>
        <taxon>Bacteria</taxon>
        <taxon>Bacillati</taxon>
        <taxon>Bacillota</taxon>
        <taxon>Bacilli</taxon>
        <taxon>Bacillales</taxon>
        <taxon>Paenibacillaceae</taxon>
        <taxon>Paenibacillus</taxon>
    </lineage>
</organism>